<keyword evidence="2" id="KW-1185">Reference proteome</keyword>
<sequence length="116" mass="13329">MLPAKWAAFKMRRFQNTPLTKQTTGNPAEKSSAEICDRDWRCTAKRESLCSRIRTPMCISQYGKKCSKTSLRKPLKTFRSLYTERQTEAAPASVALQRFLPFSPWRVVPSSPKDKN</sequence>
<gene>
    <name evidence="1" type="ORF">IAG03_07705</name>
</gene>
<organism evidence="1 2">
    <name type="scientific">Yeguia hominis</name>
    <dbReference type="NCBI Taxonomy" id="2763662"/>
    <lineage>
        <taxon>Bacteria</taxon>
        <taxon>Bacillati</taxon>
        <taxon>Bacillota</taxon>
        <taxon>Clostridia</taxon>
        <taxon>Eubacteriales</taxon>
        <taxon>Yeguiaceae</taxon>
        <taxon>Yeguia</taxon>
    </lineage>
</organism>
<evidence type="ECO:0000313" key="1">
    <source>
        <dbReference type="EMBL" id="MBC8533888.1"/>
    </source>
</evidence>
<name>A0A926D8S6_9FIRM</name>
<reference evidence="1" key="1">
    <citation type="submission" date="2020-08" db="EMBL/GenBank/DDBJ databases">
        <title>Genome public.</title>
        <authorList>
            <person name="Liu C."/>
            <person name="Sun Q."/>
        </authorList>
    </citation>
    <scope>NUCLEOTIDE SEQUENCE</scope>
    <source>
        <strain evidence="1">NSJ-40</strain>
    </source>
</reference>
<accession>A0A926D8S6</accession>
<dbReference type="EMBL" id="JACRSN010000010">
    <property type="protein sequence ID" value="MBC8533888.1"/>
    <property type="molecule type" value="Genomic_DNA"/>
</dbReference>
<dbReference type="RefSeq" id="WP_249319543.1">
    <property type="nucleotide sequence ID" value="NZ_JACRSN010000010.1"/>
</dbReference>
<comment type="caution">
    <text evidence="1">The sequence shown here is derived from an EMBL/GenBank/DDBJ whole genome shotgun (WGS) entry which is preliminary data.</text>
</comment>
<proteinExistence type="predicted"/>
<dbReference type="AlphaFoldDB" id="A0A926D8S6"/>
<evidence type="ECO:0000313" key="2">
    <source>
        <dbReference type="Proteomes" id="UP000651482"/>
    </source>
</evidence>
<dbReference type="Proteomes" id="UP000651482">
    <property type="component" value="Unassembled WGS sequence"/>
</dbReference>
<protein>
    <submittedName>
        <fullName evidence="1">Uncharacterized protein</fullName>
    </submittedName>
</protein>